<proteinExistence type="predicted"/>
<reference evidence="2 3" key="1">
    <citation type="submission" date="2015-09" db="EMBL/GenBank/DDBJ databases">
        <title>Sorangium comparison.</title>
        <authorList>
            <person name="Zaburannyi N."/>
            <person name="Bunk B."/>
            <person name="Overmann J."/>
            <person name="Mueller R."/>
        </authorList>
    </citation>
    <scope>NUCLEOTIDE SEQUENCE [LARGE SCALE GENOMIC DNA]</scope>
    <source>
        <strain evidence="2 3">So ceGT47</strain>
    </source>
</reference>
<dbReference type="AlphaFoldDB" id="A0A4P2QBQ5"/>
<dbReference type="OrthoDB" id="5505387at2"/>
<gene>
    <name evidence="2" type="ORF">SOCEGT47_073280</name>
</gene>
<feature type="compositionally biased region" description="Low complexity" evidence="1">
    <location>
        <begin position="264"/>
        <end position="273"/>
    </location>
</feature>
<evidence type="ECO:0000256" key="1">
    <source>
        <dbReference type="SAM" id="MobiDB-lite"/>
    </source>
</evidence>
<dbReference type="EMBL" id="CP012670">
    <property type="protein sequence ID" value="AUX26758.1"/>
    <property type="molecule type" value="Genomic_DNA"/>
</dbReference>
<evidence type="ECO:0000313" key="2">
    <source>
        <dbReference type="EMBL" id="AUX26758.1"/>
    </source>
</evidence>
<name>A0A4P2QBQ5_SORCE</name>
<feature type="compositionally biased region" description="Acidic residues" evidence="1">
    <location>
        <begin position="251"/>
        <end position="263"/>
    </location>
</feature>
<accession>A0A4P2QBQ5</accession>
<dbReference type="Proteomes" id="UP000295781">
    <property type="component" value="Chromosome"/>
</dbReference>
<feature type="region of interest" description="Disordered" evidence="1">
    <location>
        <begin position="239"/>
        <end position="273"/>
    </location>
</feature>
<evidence type="ECO:0000313" key="3">
    <source>
        <dbReference type="Proteomes" id="UP000295781"/>
    </source>
</evidence>
<dbReference type="RefSeq" id="WP_129354570.1">
    <property type="nucleotide sequence ID" value="NZ_CP012670.1"/>
</dbReference>
<organism evidence="2 3">
    <name type="scientific">Sorangium cellulosum</name>
    <name type="common">Polyangium cellulosum</name>
    <dbReference type="NCBI Taxonomy" id="56"/>
    <lineage>
        <taxon>Bacteria</taxon>
        <taxon>Pseudomonadati</taxon>
        <taxon>Myxococcota</taxon>
        <taxon>Polyangia</taxon>
        <taxon>Polyangiales</taxon>
        <taxon>Polyangiaceae</taxon>
        <taxon>Sorangium</taxon>
    </lineage>
</organism>
<protein>
    <submittedName>
        <fullName evidence="2">Uncharacterized protein</fullName>
    </submittedName>
</protein>
<sequence>MAAYGYSHVPDRGFHAFLGDLEEGAWKEISIDKYDAPDQVAPLLLEAPRPVAWKLRARWSIARLAEVLAVASDDVLRSLDAAWDSAQRAFDYTVAAAEEHEDAPVRAAATRVRRAMLKGGGTAQTTLTYGAEVDFGRSQLEAAKTKRMEADLKKIGALPHIKRIEAATEALAKGMGRGAAEGRPGARSIRLRQAMGACVTAFNSIHDEMVWLLEHLPAGKKREQVEALHRPFLELLKRYPPPASATSGATESEEGEAEAEEADSGSASGDKPA</sequence>